<feature type="compositionally biased region" description="Basic and acidic residues" evidence="1">
    <location>
        <begin position="116"/>
        <end position="130"/>
    </location>
</feature>
<comment type="caution">
    <text evidence="2">The sequence shown here is derived from an EMBL/GenBank/DDBJ whole genome shotgun (WGS) entry which is preliminary data.</text>
</comment>
<evidence type="ECO:0000313" key="2">
    <source>
        <dbReference type="EMBL" id="RCX32235.1"/>
    </source>
</evidence>
<proteinExistence type="predicted"/>
<evidence type="ECO:0000313" key="3">
    <source>
        <dbReference type="Proteomes" id="UP000252707"/>
    </source>
</evidence>
<sequence>MTTEADPIEGTWYESPLKSRPFQVVAVDEAAAIVAIQYHDGELEPLDLEAWYELDLEPIEPPEDWTGPLDDVELDDLELTDSQMSDEDWLEPVGEHARPRGNGAEPPEEEELDDWGEGRPEEEPLDEDRY</sequence>
<feature type="region of interest" description="Disordered" evidence="1">
    <location>
        <begin position="79"/>
        <end position="130"/>
    </location>
</feature>
<keyword evidence="3" id="KW-1185">Reference proteome</keyword>
<dbReference type="InterPro" id="IPR046651">
    <property type="entry name" value="DUF6763"/>
</dbReference>
<dbReference type="RefSeq" id="WP_114279046.1">
    <property type="nucleotide sequence ID" value="NZ_QPJY01000002.1"/>
</dbReference>
<feature type="compositionally biased region" description="Acidic residues" evidence="1">
    <location>
        <begin position="106"/>
        <end position="115"/>
    </location>
</feature>
<feature type="compositionally biased region" description="Acidic residues" evidence="1">
    <location>
        <begin position="79"/>
        <end position="90"/>
    </location>
</feature>
<accession>A0A369CGP3</accession>
<dbReference type="Pfam" id="PF20549">
    <property type="entry name" value="DUF6763"/>
    <property type="match status" value="1"/>
</dbReference>
<gene>
    <name evidence="2" type="ORF">DFQ59_102596</name>
</gene>
<dbReference type="EMBL" id="QPJY01000002">
    <property type="protein sequence ID" value="RCX32235.1"/>
    <property type="molecule type" value="Genomic_DNA"/>
</dbReference>
<dbReference type="AlphaFoldDB" id="A0A369CGP3"/>
<protein>
    <submittedName>
        <fullName evidence="2">Uncharacterized protein</fullName>
    </submittedName>
</protein>
<name>A0A369CGP3_9GAMM</name>
<organism evidence="2 3">
    <name type="scientific">Thioalbus denitrificans</name>
    <dbReference type="NCBI Taxonomy" id="547122"/>
    <lineage>
        <taxon>Bacteria</taxon>
        <taxon>Pseudomonadati</taxon>
        <taxon>Pseudomonadota</taxon>
        <taxon>Gammaproteobacteria</taxon>
        <taxon>Chromatiales</taxon>
        <taxon>Ectothiorhodospiraceae</taxon>
        <taxon>Thioalbus</taxon>
    </lineage>
</organism>
<reference evidence="2 3" key="1">
    <citation type="submission" date="2018-07" db="EMBL/GenBank/DDBJ databases">
        <title>Genomic Encyclopedia of Type Strains, Phase IV (KMG-IV): sequencing the most valuable type-strain genomes for metagenomic binning, comparative biology and taxonomic classification.</title>
        <authorList>
            <person name="Goeker M."/>
        </authorList>
    </citation>
    <scope>NUCLEOTIDE SEQUENCE [LARGE SCALE GENOMIC DNA]</scope>
    <source>
        <strain evidence="2 3">DSM 26407</strain>
    </source>
</reference>
<dbReference type="Proteomes" id="UP000252707">
    <property type="component" value="Unassembled WGS sequence"/>
</dbReference>
<evidence type="ECO:0000256" key="1">
    <source>
        <dbReference type="SAM" id="MobiDB-lite"/>
    </source>
</evidence>